<evidence type="ECO:0000313" key="3">
    <source>
        <dbReference type="EMBL" id="CCF60175.1"/>
    </source>
</evidence>
<reference evidence="3 4" key="1">
    <citation type="journal article" date="2011" name="Proc. Natl. Acad. Sci. U.S.A.">
        <title>Evolutionary erosion of yeast sex chromosomes by mating-type switching accidents.</title>
        <authorList>
            <person name="Gordon J.L."/>
            <person name="Armisen D."/>
            <person name="Proux-Wera E."/>
            <person name="Oheigeartaigh S.S."/>
            <person name="Byrne K.P."/>
            <person name="Wolfe K.H."/>
        </authorList>
    </citation>
    <scope>NUCLEOTIDE SEQUENCE [LARGE SCALE GENOMIC DNA]</scope>
    <source>
        <strain evidence="4">ATCC 22294 / BCRC 22015 / CBS 2517 / CECT 1963 / NBRC 1671 / NRRL Y-8276</strain>
    </source>
</reference>
<dbReference type="KEGG" id="kaf:KAFR_0J01080"/>
<feature type="domain" description="Cyclin-like" evidence="2">
    <location>
        <begin position="44"/>
        <end position="139"/>
    </location>
</feature>
<evidence type="ECO:0000313" key="4">
    <source>
        <dbReference type="Proteomes" id="UP000005220"/>
    </source>
</evidence>
<dbReference type="InParanoid" id="H2B0M5"/>
<accession>H2B0M5</accession>
<keyword evidence="1" id="KW-0195">Cyclin</keyword>
<evidence type="ECO:0000259" key="2">
    <source>
        <dbReference type="SMART" id="SM00385"/>
    </source>
</evidence>
<dbReference type="GO" id="GO:0006357">
    <property type="term" value="P:regulation of transcription by RNA polymerase II"/>
    <property type="evidence" value="ECO:0007669"/>
    <property type="project" value="InterPro"/>
</dbReference>
<dbReference type="GeneID" id="13883825"/>
<comment type="similarity">
    <text evidence="1">Belongs to the cyclin family.</text>
</comment>
<dbReference type="InterPro" id="IPR036915">
    <property type="entry name" value="Cyclin-like_sf"/>
</dbReference>
<dbReference type="RefSeq" id="XP_003959310.1">
    <property type="nucleotide sequence ID" value="XM_003959261.1"/>
</dbReference>
<dbReference type="InterPro" id="IPR043198">
    <property type="entry name" value="Cyclin/Ssn8"/>
</dbReference>
<dbReference type="PANTHER" id="PTHR10026">
    <property type="entry name" value="CYCLIN"/>
    <property type="match status" value="1"/>
</dbReference>
<dbReference type="GO" id="GO:0031124">
    <property type="term" value="P:mRNA 3'-end processing"/>
    <property type="evidence" value="ECO:0007669"/>
    <property type="project" value="EnsemblFungi"/>
</dbReference>
<name>H2B0M5_KAZAF</name>
<sequence length="326" mass="37797">MSDYLEAQLLLSRPYLTKNQVTRAQKNTISDRRIYNQKKLTVFKLLTDTCAQLRLPRKTLETALYYYQRYHLFNPFETELCYTLATSCLILSCKQVETLKKVNDICTTSLKLRNITKLNQEYLENFKKRIFQIELRILESCNFDYRINNAVHIDEYVIKFCKSLEFESDIAELAWIIAYDALKLETLLIVPQHSIALASLKIAFELLGLTNWPIKKIETFGIDLMAVNEAYFDIINFYINAFDLCDLKDNLPQKSSIMVSIDAFLELKKKAGPEVGLIEIPSSEIDADPFISSPRDFAIMERRYVLSQKVLANEAFELNRSRDSAA</sequence>
<keyword evidence="4" id="KW-1185">Reference proteome</keyword>
<dbReference type="STRING" id="1071382.H2B0M5"/>
<dbReference type="GO" id="GO:0045903">
    <property type="term" value="P:positive regulation of translational fidelity"/>
    <property type="evidence" value="ECO:0007669"/>
    <property type="project" value="EnsemblFungi"/>
</dbReference>
<organism evidence="3 4">
    <name type="scientific">Kazachstania africana (strain ATCC 22294 / BCRC 22015 / CBS 2517 / CECT 1963 / NBRC 1671 / NRRL Y-8276)</name>
    <name type="common">Yeast</name>
    <name type="synonym">Kluyveromyces africanus</name>
    <dbReference type="NCBI Taxonomy" id="1071382"/>
    <lineage>
        <taxon>Eukaryota</taxon>
        <taxon>Fungi</taxon>
        <taxon>Dikarya</taxon>
        <taxon>Ascomycota</taxon>
        <taxon>Saccharomycotina</taxon>
        <taxon>Saccharomycetes</taxon>
        <taxon>Saccharomycetales</taxon>
        <taxon>Saccharomycetaceae</taxon>
        <taxon>Kazachstania</taxon>
    </lineage>
</organism>
<dbReference type="GO" id="GO:0032786">
    <property type="term" value="P:positive regulation of DNA-templated transcription, elongation"/>
    <property type="evidence" value="ECO:0007669"/>
    <property type="project" value="EnsemblFungi"/>
</dbReference>
<gene>
    <name evidence="3" type="primary">KAFR0J01080</name>
    <name evidence="3" type="ORF">KAFR_0J01080</name>
</gene>
<protein>
    <recommendedName>
        <fullName evidence="2">Cyclin-like domain-containing protein</fullName>
    </recommendedName>
</protein>
<dbReference type="FunCoup" id="H2B0M5">
    <property type="interactions" value="146"/>
</dbReference>
<dbReference type="Gene3D" id="1.10.472.10">
    <property type="entry name" value="Cyclin-like"/>
    <property type="match status" value="2"/>
</dbReference>
<dbReference type="GO" id="GO:0005730">
    <property type="term" value="C:nucleolus"/>
    <property type="evidence" value="ECO:0007669"/>
    <property type="project" value="EnsemblFungi"/>
</dbReference>
<dbReference type="SMART" id="SM00385">
    <property type="entry name" value="CYCLIN"/>
    <property type="match status" value="2"/>
</dbReference>
<dbReference type="GO" id="GO:0070692">
    <property type="term" value="C:CTDK-1 complex"/>
    <property type="evidence" value="ECO:0007669"/>
    <property type="project" value="EnsemblFungi"/>
</dbReference>
<dbReference type="eggNOG" id="KOG0834">
    <property type="taxonomic scope" value="Eukaryota"/>
</dbReference>
<dbReference type="HOGENOM" id="CLU_842225_0_0_1"/>
<dbReference type="EMBL" id="HE650830">
    <property type="protein sequence ID" value="CCF60175.1"/>
    <property type="molecule type" value="Genomic_DNA"/>
</dbReference>
<dbReference type="InterPro" id="IPR013763">
    <property type="entry name" value="Cyclin-like_dom"/>
</dbReference>
<dbReference type="GO" id="GO:0045943">
    <property type="term" value="P:positive regulation of transcription by RNA polymerase I"/>
    <property type="evidence" value="ECO:0007669"/>
    <property type="project" value="EnsemblFungi"/>
</dbReference>
<feature type="domain" description="Cyclin-like" evidence="2">
    <location>
        <begin position="155"/>
        <end position="236"/>
    </location>
</feature>
<evidence type="ECO:0000256" key="1">
    <source>
        <dbReference type="RuleBase" id="RU000383"/>
    </source>
</evidence>
<dbReference type="CDD" id="cd20546">
    <property type="entry name" value="CYCLIN_SpCG1C_ScCTK2-like_rpt2"/>
    <property type="match status" value="1"/>
</dbReference>
<proteinExistence type="inferred from homology"/>
<dbReference type="Pfam" id="PF00134">
    <property type="entry name" value="Cyclin_N"/>
    <property type="match status" value="1"/>
</dbReference>
<dbReference type="AlphaFoldDB" id="H2B0M5"/>
<dbReference type="GO" id="GO:0005829">
    <property type="term" value="C:cytosol"/>
    <property type="evidence" value="ECO:0007669"/>
    <property type="project" value="EnsemblFungi"/>
</dbReference>
<dbReference type="SUPFAM" id="SSF47954">
    <property type="entry name" value="Cyclin-like"/>
    <property type="match status" value="2"/>
</dbReference>
<dbReference type="OrthoDB" id="4951845at2759"/>
<dbReference type="GO" id="GO:0016538">
    <property type="term" value="F:cyclin-dependent protein serine/threonine kinase regulator activity"/>
    <property type="evidence" value="ECO:0007669"/>
    <property type="project" value="EnsemblFungi"/>
</dbReference>
<dbReference type="Proteomes" id="UP000005220">
    <property type="component" value="Chromosome 10"/>
</dbReference>
<dbReference type="InterPro" id="IPR006671">
    <property type="entry name" value="Cyclin_N"/>
</dbReference>